<dbReference type="Proteomes" id="UP000019024">
    <property type="component" value="Chromosome"/>
</dbReference>
<dbReference type="EMBL" id="CP007055">
    <property type="protein sequence ID" value="AHG01084.1"/>
    <property type="molecule type" value="Genomic_DNA"/>
</dbReference>
<sequence length="41" mass="4895">MTSRVSSDPLERIASARYDWLERRQSVSRERIDSMEARPTR</sequence>
<dbReference type="AlphaFoldDB" id="W0JR50"/>
<accession>W0JR50</accession>
<gene>
    <name evidence="1" type="ORF">HALLA_16065</name>
</gene>
<organism evidence="1 2">
    <name type="scientific">Halostagnicola larsenii XH-48</name>
    <dbReference type="NCBI Taxonomy" id="797299"/>
    <lineage>
        <taxon>Archaea</taxon>
        <taxon>Methanobacteriati</taxon>
        <taxon>Methanobacteriota</taxon>
        <taxon>Stenosarchaea group</taxon>
        <taxon>Halobacteria</taxon>
        <taxon>Halobacteriales</taxon>
        <taxon>Natrialbaceae</taxon>
        <taxon>Halostagnicola</taxon>
    </lineage>
</organism>
<dbReference type="RefSeq" id="WP_277921459.1">
    <property type="nucleotide sequence ID" value="NZ_CP007055.1"/>
</dbReference>
<dbReference type="STRING" id="797299.HALLA_16065"/>
<reference evidence="1 2" key="1">
    <citation type="submission" date="2014-01" db="EMBL/GenBank/DDBJ databases">
        <authorList>
            <consortium name="DOE Joint Genome Institute"/>
            <person name="Anderson I."/>
            <person name="Huntemann M."/>
            <person name="Han J."/>
            <person name="Chen A."/>
            <person name="Kyrpides N."/>
            <person name="Mavromatis K."/>
            <person name="Markowitz V."/>
            <person name="Palaniappan K."/>
            <person name="Ivanova N."/>
            <person name="Schaumberg A."/>
            <person name="Pati A."/>
            <person name="Liolios K."/>
            <person name="Nordberg H.P."/>
            <person name="Cantor M.N."/>
            <person name="Hua S.X."/>
            <person name="Woyke T."/>
        </authorList>
    </citation>
    <scope>NUCLEOTIDE SEQUENCE [LARGE SCALE GENOMIC DNA]</scope>
    <source>
        <strain evidence="1 2">XH-48</strain>
    </source>
</reference>
<protein>
    <submittedName>
        <fullName evidence="1">Uncharacterized protein</fullName>
    </submittedName>
</protein>
<evidence type="ECO:0000313" key="1">
    <source>
        <dbReference type="EMBL" id="AHG01084.1"/>
    </source>
</evidence>
<proteinExistence type="predicted"/>
<dbReference type="KEGG" id="hlr:HALLA_16065"/>
<dbReference type="HOGENOM" id="CLU_3263681_0_0_2"/>
<dbReference type="GeneID" id="79942097"/>
<evidence type="ECO:0000313" key="2">
    <source>
        <dbReference type="Proteomes" id="UP000019024"/>
    </source>
</evidence>
<keyword evidence="2" id="KW-1185">Reference proteome</keyword>
<name>W0JR50_9EURY</name>